<dbReference type="InterPro" id="IPR000425">
    <property type="entry name" value="MIP"/>
</dbReference>
<gene>
    <name evidence="6" type="ORF">H2072_03710</name>
</gene>
<organism evidence="6 7">
    <name type="scientific">SAR86 cluster bacterium</name>
    <dbReference type="NCBI Taxonomy" id="2030880"/>
    <lineage>
        <taxon>Bacteria</taxon>
        <taxon>Pseudomonadati</taxon>
        <taxon>Pseudomonadota</taxon>
        <taxon>Gammaproteobacteria</taxon>
        <taxon>SAR86 cluster</taxon>
    </lineage>
</organism>
<feature type="transmembrane region" description="Helical" evidence="5">
    <location>
        <begin position="83"/>
        <end position="104"/>
    </location>
</feature>
<reference evidence="6 7" key="1">
    <citation type="submission" date="2020-06" db="EMBL/GenBank/DDBJ databases">
        <title>Dysbiosis in marine aquaculture revealed through microbiome analysis: reverse ecology for environmental sustainability.</title>
        <authorList>
            <person name="Haro-Moreno J.M."/>
            <person name="Coutinho F.H."/>
            <person name="Zaragoza-Solas A."/>
            <person name="Picazo A."/>
            <person name="Almagro-Moreno S."/>
            <person name="Lopez-Perez M."/>
        </authorList>
    </citation>
    <scope>NUCLEOTIDE SEQUENCE [LARGE SCALE GENOMIC DNA]</scope>
    <source>
        <strain evidence="6">MCMED-G41</strain>
    </source>
</reference>
<dbReference type="GO" id="GO:0016020">
    <property type="term" value="C:membrane"/>
    <property type="evidence" value="ECO:0007669"/>
    <property type="project" value="UniProtKB-SubCell"/>
</dbReference>
<feature type="transmembrane region" description="Helical" evidence="5">
    <location>
        <begin position="124"/>
        <end position="143"/>
    </location>
</feature>
<comment type="caution">
    <text evidence="6">The sequence shown here is derived from an EMBL/GenBank/DDBJ whole genome shotgun (WGS) entry which is preliminary data.</text>
</comment>
<evidence type="ECO:0000256" key="4">
    <source>
        <dbReference type="ARBA" id="ARBA00023136"/>
    </source>
</evidence>
<keyword evidence="3 5" id="KW-1133">Transmembrane helix</keyword>
<dbReference type="Gene3D" id="1.20.1080.10">
    <property type="entry name" value="Glycerol uptake facilitator protein"/>
    <property type="match status" value="1"/>
</dbReference>
<sequence>FNPAVSMVAYLKKELSISEFFYYCILQCTGAIRGVIFANYMFGLELINFATNQRGGTNIYVSEVFATMGLVMIIFLSKKKNVAMSVAAFIGGAYWFTSSTSFANPAATISRGFSDSFAGINPEYILPFLIAQLFGGLIAFLALKPFKR</sequence>
<feature type="transmembrane region" description="Helical" evidence="5">
    <location>
        <begin position="20"/>
        <end position="42"/>
    </location>
</feature>
<keyword evidence="4 5" id="KW-0472">Membrane</keyword>
<evidence type="ECO:0000313" key="7">
    <source>
        <dbReference type="Proteomes" id="UP000551848"/>
    </source>
</evidence>
<evidence type="ECO:0000313" key="6">
    <source>
        <dbReference type="EMBL" id="MBA4692833.1"/>
    </source>
</evidence>
<evidence type="ECO:0000256" key="3">
    <source>
        <dbReference type="ARBA" id="ARBA00022989"/>
    </source>
</evidence>
<proteinExistence type="predicted"/>
<evidence type="ECO:0000256" key="1">
    <source>
        <dbReference type="ARBA" id="ARBA00004141"/>
    </source>
</evidence>
<dbReference type="AlphaFoldDB" id="A0A838Y6A2"/>
<feature type="non-terminal residue" evidence="6">
    <location>
        <position position="1"/>
    </location>
</feature>
<accession>A0A838Y6A2</accession>
<dbReference type="SUPFAM" id="SSF81338">
    <property type="entry name" value="Aquaporin-like"/>
    <property type="match status" value="1"/>
</dbReference>
<dbReference type="InterPro" id="IPR023271">
    <property type="entry name" value="Aquaporin-like"/>
</dbReference>
<comment type="subcellular location">
    <subcellularLocation>
        <location evidence="1">Membrane</location>
        <topology evidence="1">Multi-pass membrane protein</topology>
    </subcellularLocation>
</comment>
<name>A0A838Y6A2_9GAMM</name>
<keyword evidence="2 5" id="KW-0812">Transmembrane</keyword>
<protein>
    <submittedName>
        <fullName evidence="6">Aquaporin</fullName>
    </submittedName>
</protein>
<dbReference type="EMBL" id="JACETL010000045">
    <property type="protein sequence ID" value="MBA4692833.1"/>
    <property type="molecule type" value="Genomic_DNA"/>
</dbReference>
<feature type="transmembrane region" description="Helical" evidence="5">
    <location>
        <begin position="57"/>
        <end position="76"/>
    </location>
</feature>
<dbReference type="Pfam" id="PF00230">
    <property type="entry name" value="MIP"/>
    <property type="match status" value="1"/>
</dbReference>
<dbReference type="Proteomes" id="UP000551848">
    <property type="component" value="Unassembled WGS sequence"/>
</dbReference>
<evidence type="ECO:0000256" key="2">
    <source>
        <dbReference type="ARBA" id="ARBA00022692"/>
    </source>
</evidence>
<evidence type="ECO:0000256" key="5">
    <source>
        <dbReference type="SAM" id="Phobius"/>
    </source>
</evidence>
<dbReference type="GO" id="GO:0015267">
    <property type="term" value="F:channel activity"/>
    <property type="evidence" value="ECO:0007669"/>
    <property type="project" value="InterPro"/>
</dbReference>